<keyword evidence="1" id="KW-0812">Transmembrane</keyword>
<reference evidence="4 5" key="1">
    <citation type="submission" date="2019-06" db="EMBL/GenBank/DDBJ databases">
        <authorList>
            <person name="De-Chao Zhang Q."/>
        </authorList>
    </citation>
    <scope>NUCLEOTIDE SEQUENCE [LARGE SCALE GENOMIC DNA]</scope>
    <source>
        <strain evidence="4 5">KN1116</strain>
    </source>
</reference>
<evidence type="ECO:0000313" key="5">
    <source>
        <dbReference type="Proteomes" id="UP000818266"/>
    </source>
</evidence>
<comment type="caution">
    <text evidence="4">The sequence shown here is derived from an EMBL/GenBank/DDBJ whole genome shotgun (WGS) entry which is preliminary data.</text>
</comment>
<feature type="signal peptide" evidence="2">
    <location>
        <begin position="1"/>
        <end position="25"/>
    </location>
</feature>
<proteinExistence type="predicted"/>
<dbReference type="OrthoDB" id="5800709at2"/>
<dbReference type="InterPro" id="IPR025510">
    <property type="entry name" value="DUF4397"/>
</dbReference>
<evidence type="ECO:0000313" key="4">
    <source>
        <dbReference type="EMBL" id="NHF63958.1"/>
    </source>
</evidence>
<protein>
    <submittedName>
        <fullName evidence="4">DUF4397 domain-containing protein</fullName>
    </submittedName>
</protein>
<reference evidence="4 5" key="2">
    <citation type="submission" date="2020-03" db="EMBL/GenBank/DDBJ databases">
        <title>Chryseoglobus sp. isolated from a deep-sea seamount.</title>
        <authorList>
            <person name="Zhang D.-C."/>
        </authorList>
    </citation>
    <scope>NUCLEOTIDE SEQUENCE [LARGE SCALE GENOMIC DNA]</scope>
    <source>
        <strain evidence="4 5">KN1116</strain>
    </source>
</reference>
<dbReference type="AlphaFoldDB" id="A0A9E5JX45"/>
<dbReference type="Pfam" id="PF14344">
    <property type="entry name" value="DUF4397"/>
    <property type="match status" value="1"/>
</dbReference>
<keyword evidence="1" id="KW-1133">Transmembrane helix</keyword>
<gene>
    <name evidence="4" type="ORF">FK219_012060</name>
</gene>
<name>A0A9E5JX45_9MICO</name>
<organism evidence="4 5">
    <name type="scientific">Microcella pacifica</name>
    <dbReference type="NCBI Taxonomy" id="2591847"/>
    <lineage>
        <taxon>Bacteria</taxon>
        <taxon>Bacillati</taxon>
        <taxon>Actinomycetota</taxon>
        <taxon>Actinomycetes</taxon>
        <taxon>Micrococcales</taxon>
        <taxon>Microbacteriaceae</taxon>
        <taxon>Microcella</taxon>
    </lineage>
</organism>
<feature type="transmembrane region" description="Helical" evidence="1">
    <location>
        <begin position="254"/>
        <end position="275"/>
    </location>
</feature>
<feature type="domain" description="DUF4397" evidence="3">
    <location>
        <begin position="31"/>
        <end position="157"/>
    </location>
</feature>
<accession>A0A9E5JX45</accession>
<keyword evidence="1" id="KW-0472">Membrane</keyword>
<dbReference type="RefSeq" id="WP_152584165.1">
    <property type="nucleotide sequence ID" value="NZ_VIKT02000026.1"/>
</dbReference>
<feature type="chain" id="PRO_5038473064" evidence="2">
    <location>
        <begin position="26"/>
        <end position="284"/>
    </location>
</feature>
<dbReference type="EMBL" id="VIKT02000026">
    <property type="protein sequence ID" value="NHF63958.1"/>
    <property type="molecule type" value="Genomic_DNA"/>
</dbReference>
<keyword evidence="2" id="KW-0732">Signal</keyword>
<evidence type="ECO:0000256" key="2">
    <source>
        <dbReference type="SAM" id="SignalP"/>
    </source>
</evidence>
<keyword evidence="5" id="KW-1185">Reference proteome</keyword>
<evidence type="ECO:0000256" key="1">
    <source>
        <dbReference type="SAM" id="Phobius"/>
    </source>
</evidence>
<dbReference type="Proteomes" id="UP000818266">
    <property type="component" value="Unassembled WGS sequence"/>
</dbReference>
<evidence type="ECO:0000259" key="3">
    <source>
        <dbReference type="Pfam" id="PF14344"/>
    </source>
</evidence>
<sequence length="284" mass="28108">MRNRILAGLGAATLATVGLAAPANAVTDETADVYIVHAFPGATVDINIASGTITLDDVGPGVAAGPGLASPNVGIDALGDLAPGDYNVVITNTADDSELFNDDLSLEAGVSYTVVAHPTEPAGDFTVSVFENQLTTSEVGNGLITVRHTANVGAVSVFSDGTELAGPLSNGDEGVLDVAAATYPNVYAGPDADTPAIELGDVTLPAGTNILVHAFGPDGEDFSAVVFTIGGLTTPDGVPAGSAGLVDEGAGAGFGWAAGGAALLLMVLVAAGILVRRQTVSAQR</sequence>